<dbReference type="PANTHER" id="PTHR37049">
    <property type="entry name" value="PEPTIDASE S41 FAMILY PROTEIN"/>
    <property type="match status" value="1"/>
</dbReference>
<dbReference type="OrthoDB" id="27214at2759"/>
<proteinExistence type="predicted"/>
<dbReference type="EMBL" id="SNRW01032974">
    <property type="protein sequence ID" value="KAA6356436.1"/>
    <property type="molecule type" value="Genomic_DNA"/>
</dbReference>
<reference evidence="1 2" key="1">
    <citation type="submission" date="2019-03" db="EMBL/GenBank/DDBJ databases">
        <title>Single cell metagenomics reveals metabolic interactions within the superorganism composed of flagellate Streblomastix strix and complex community of Bacteroidetes bacteria on its surface.</title>
        <authorList>
            <person name="Treitli S.C."/>
            <person name="Kolisko M."/>
            <person name="Husnik F."/>
            <person name="Keeling P."/>
            <person name="Hampl V."/>
        </authorList>
    </citation>
    <scope>NUCLEOTIDE SEQUENCE [LARGE SCALE GENOMIC DNA]</scope>
    <source>
        <strain evidence="1">ST1C</strain>
    </source>
</reference>
<dbReference type="InterPro" id="IPR029045">
    <property type="entry name" value="ClpP/crotonase-like_dom_sf"/>
</dbReference>
<dbReference type="InterPro" id="IPR052766">
    <property type="entry name" value="S41A_metabolite_peptidase"/>
</dbReference>
<feature type="non-terminal residue" evidence="1">
    <location>
        <position position="155"/>
    </location>
</feature>
<comment type="caution">
    <text evidence="1">The sequence shown here is derived from an EMBL/GenBank/DDBJ whole genome shotgun (WGS) entry which is preliminary data.</text>
</comment>
<gene>
    <name evidence="1" type="ORF">EZS28_048037</name>
</gene>
<dbReference type="SUPFAM" id="SSF52096">
    <property type="entry name" value="ClpP/crotonase"/>
    <property type="match status" value="1"/>
</dbReference>
<dbReference type="AlphaFoldDB" id="A0A5J4TDA1"/>
<name>A0A5J4TDA1_9EUKA</name>
<organism evidence="1 2">
    <name type="scientific">Streblomastix strix</name>
    <dbReference type="NCBI Taxonomy" id="222440"/>
    <lineage>
        <taxon>Eukaryota</taxon>
        <taxon>Metamonada</taxon>
        <taxon>Preaxostyla</taxon>
        <taxon>Oxymonadida</taxon>
        <taxon>Streblomastigidae</taxon>
        <taxon>Streblomastix</taxon>
    </lineage>
</organism>
<evidence type="ECO:0000313" key="2">
    <source>
        <dbReference type="Proteomes" id="UP000324800"/>
    </source>
</evidence>
<dbReference type="Gene3D" id="3.90.226.10">
    <property type="entry name" value="2-enoyl-CoA Hydratase, Chain A, domain 1"/>
    <property type="match status" value="1"/>
</dbReference>
<dbReference type="Proteomes" id="UP000324800">
    <property type="component" value="Unassembled WGS sequence"/>
</dbReference>
<sequence length="155" mass="17944">MSAFSGERRRNVQQTFDELKNRRGDKLIIDLRGNRIGCSALAMRTLQHISNNTIYPLFGYFDIRHSLMNDQIYDNGDLKFGDLYEPLKKTPQYPLDQQHIIFVTDGLCAEACGIFLKRVHETHVGKIVALGLDPYKAKNDYCYELFVRQSSYVVF</sequence>
<evidence type="ECO:0000313" key="1">
    <source>
        <dbReference type="EMBL" id="KAA6356436.1"/>
    </source>
</evidence>
<accession>A0A5J4TDA1</accession>
<protein>
    <submittedName>
        <fullName evidence="1">Uncharacterized protein</fullName>
    </submittedName>
</protein>
<dbReference type="PANTHER" id="PTHR37049:SF4">
    <property type="entry name" value="RHODANESE DOMAIN-CONTAINING PROTEIN"/>
    <property type="match status" value="1"/>
</dbReference>